<evidence type="ECO:0000313" key="1">
    <source>
        <dbReference type="EMBL" id="CAB4278303.1"/>
    </source>
</evidence>
<proteinExistence type="predicted"/>
<name>A0A6J5UR03_PRUAR</name>
<gene>
    <name evidence="1" type="ORF">CURHAP_LOCUS28955</name>
</gene>
<accession>A0A6J5UR03</accession>
<reference evidence="1 2" key="1">
    <citation type="submission" date="2020-05" db="EMBL/GenBank/DDBJ databases">
        <authorList>
            <person name="Campoy J."/>
            <person name="Schneeberger K."/>
            <person name="Spophaly S."/>
        </authorList>
    </citation>
    <scope>NUCLEOTIDE SEQUENCE [LARGE SCALE GENOMIC DNA]</scope>
    <source>
        <strain evidence="1">PruArmRojPasFocal</strain>
    </source>
</reference>
<dbReference type="EMBL" id="CAEKDK010000004">
    <property type="protein sequence ID" value="CAB4278303.1"/>
    <property type="molecule type" value="Genomic_DNA"/>
</dbReference>
<protein>
    <submittedName>
        <fullName evidence="1">Uncharacterized protein</fullName>
    </submittedName>
</protein>
<dbReference type="AlphaFoldDB" id="A0A6J5UR03"/>
<dbReference type="Proteomes" id="UP000507222">
    <property type="component" value="Unassembled WGS sequence"/>
</dbReference>
<evidence type="ECO:0000313" key="2">
    <source>
        <dbReference type="Proteomes" id="UP000507222"/>
    </source>
</evidence>
<organism evidence="1 2">
    <name type="scientific">Prunus armeniaca</name>
    <name type="common">Apricot</name>
    <name type="synonym">Armeniaca vulgaris</name>
    <dbReference type="NCBI Taxonomy" id="36596"/>
    <lineage>
        <taxon>Eukaryota</taxon>
        <taxon>Viridiplantae</taxon>
        <taxon>Streptophyta</taxon>
        <taxon>Embryophyta</taxon>
        <taxon>Tracheophyta</taxon>
        <taxon>Spermatophyta</taxon>
        <taxon>Magnoliopsida</taxon>
        <taxon>eudicotyledons</taxon>
        <taxon>Gunneridae</taxon>
        <taxon>Pentapetalae</taxon>
        <taxon>rosids</taxon>
        <taxon>fabids</taxon>
        <taxon>Rosales</taxon>
        <taxon>Rosaceae</taxon>
        <taxon>Amygdaloideae</taxon>
        <taxon>Amygdaleae</taxon>
        <taxon>Prunus</taxon>
    </lineage>
</organism>
<sequence length="94" mass="10156">MSFFPLIRAAKAEAAAVGSDGGSWSRRQQLGGHGVGFVDEEEEMSIWGSFAVSARLSGLLSNRLWACKGRTPASDGSAKELTRPLWIVRPFYAP</sequence>